<accession>A0A6V8Q5F6</accession>
<dbReference type="RefSeq" id="WP_176235665.1">
    <property type="nucleotide sequence ID" value="NZ_BLSD01000043.1"/>
</dbReference>
<dbReference type="SUPFAM" id="SSF50129">
    <property type="entry name" value="GroES-like"/>
    <property type="match status" value="1"/>
</dbReference>
<dbReference type="Pfam" id="PF08240">
    <property type="entry name" value="ADH_N"/>
    <property type="match status" value="1"/>
</dbReference>
<dbReference type="PANTHER" id="PTHR43401">
    <property type="entry name" value="L-THREONINE 3-DEHYDROGENASE"/>
    <property type="match status" value="1"/>
</dbReference>
<dbReference type="Proteomes" id="UP000569018">
    <property type="component" value="Unassembled WGS sequence"/>
</dbReference>
<protein>
    <submittedName>
        <fullName evidence="3">L-sorbose 1-phosphate reductase</fullName>
    </submittedName>
</protein>
<feature type="domain" description="Alcohol dehydrogenase-like N-terminal" evidence="2">
    <location>
        <begin position="47"/>
        <end position="147"/>
    </location>
</feature>
<evidence type="ECO:0000259" key="2">
    <source>
        <dbReference type="Pfam" id="PF08240"/>
    </source>
</evidence>
<dbReference type="GO" id="GO:0016491">
    <property type="term" value="F:oxidoreductase activity"/>
    <property type="evidence" value="ECO:0007669"/>
    <property type="project" value="UniProtKB-KW"/>
</dbReference>
<evidence type="ECO:0000313" key="3">
    <source>
        <dbReference type="EMBL" id="GFP39304.1"/>
    </source>
</evidence>
<comment type="caution">
    <text evidence="3">The sequence shown here is derived from an EMBL/GenBank/DDBJ whole genome shotgun (WGS) entry which is preliminary data.</text>
</comment>
<dbReference type="PANTHER" id="PTHR43401:SF2">
    <property type="entry name" value="L-THREONINE 3-DEHYDROGENASE"/>
    <property type="match status" value="1"/>
</dbReference>
<keyword evidence="1" id="KW-0560">Oxidoreductase</keyword>
<dbReference type="InterPro" id="IPR011032">
    <property type="entry name" value="GroES-like_sf"/>
</dbReference>
<evidence type="ECO:0000256" key="1">
    <source>
        <dbReference type="ARBA" id="ARBA00023002"/>
    </source>
</evidence>
<evidence type="ECO:0000313" key="4">
    <source>
        <dbReference type="Proteomes" id="UP000569018"/>
    </source>
</evidence>
<dbReference type="Gene3D" id="3.90.180.10">
    <property type="entry name" value="Medium-chain alcohol dehydrogenases, catalytic domain"/>
    <property type="match status" value="2"/>
</dbReference>
<proteinExistence type="predicted"/>
<organism evidence="3 4">
    <name type="scientific">Candidatus Hakubella thermalkaliphila</name>
    <dbReference type="NCBI Taxonomy" id="2754717"/>
    <lineage>
        <taxon>Bacteria</taxon>
        <taxon>Bacillati</taxon>
        <taxon>Actinomycetota</taxon>
        <taxon>Actinomycetota incertae sedis</taxon>
        <taxon>Candidatus Hakubellales</taxon>
        <taxon>Candidatus Hakubellaceae</taxon>
        <taxon>Candidatus Hakubella</taxon>
    </lineage>
</organism>
<dbReference type="InterPro" id="IPR036291">
    <property type="entry name" value="NAD(P)-bd_dom_sf"/>
</dbReference>
<dbReference type="EMBL" id="BLSD01000043">
    <property type="protein sequence ID" value="GFP39304.1"/>
    <property type="molecule type" value="Genomic_DNA"/>
</dbReference>
<sequence length="631" mass="69836">MEDILEQYQASSYPLPDRLLAWLLFGAGLDSFGRDGRPVTLPLPSYGPDELLVRSDAVGLCYSDIKLITQGNTHPRIQGRDLAVDPVIPGHEVSLTVVGVGENLRGSFKVGDRFIVQADIYYKGVNLAYGYALRGGLAQYGVVGEKILHGDEGCYLLPIHSHIGYAEAALTEPWACVEASYGVSLRSGLKAGGLTWILGGGNQTGSQMVKESPMRRGAPRCMKIVLFSRESPMHRGAPRRMKIMLFSREDLPEGSWPKKIVLTNVGAPVANFWKRHIQSPQGWETQIIETGGLERNQFEKIFVQETEGRGFDDIILLDPHDLQIVEEAARSLARHGILNLILSKPRHGKVGIDVGRVHYDGIIYRGSVGPDILACYKEEQTSELKGKGTVWFVGAGGPMGQIQIQRALQLEKSPRKIVATNFRSPRLKSLEGRFKKMARERGVEIVFLTQQDMGEEQFYQRMEEEAEGRGFDDIVILCSVPQVMERTTSYLAKGGTMNIFAGVPKGTLAYIDADLLCSRRIKFVGSSGSLITHLEGVLRKTEKGTISPNSSVAAIAGMDSVIDGLKAVKEGRFPGKVVVFPQIKELELTPLPELKEKLPRVYEKLEEGQMWSREAEEELLRQKLHLSEVKG</sequence>
<dbReference type="SUPFAM" id="SSF51735">
    <property type="entry name" value="NAD(P)-binding Rossmann-fold domains"/>
    <property type="match status" value="1"/>
</dbReference>
<dbReference type="AlphaFoldDB" id="A0A6V8Q5F6"/>
<reference evidence="3 4" key="1">
    <citation type="journal article" date="2020" name="Front. Microbiol.">
        <title>Single-cell genomics of novel Actinobacteria with the Wood-Ljungdahl pathway discovered in a serpentinizing system.</title>
        <authorList>
            <person name="Merino N."/>
            <person name="Kawai M."/>
            <person name="Boyd E.S."/>
            <person name="Colman D.R."/>
            <person name="McGlynn S.E."/>
            <person name="Nealson K.H."/>
            <person name="Kurokawa K."/>
            <person name="Hongoh Y."/>
        </authorList>
    </citation>
    <scope>NUCLEOTIDE SEQUENCE [LARGE SCALE GENOMIC DNA]</scope>
    <source>
        <strain evidence="3 4">S47</strain>
    </source>
</reference>
<dbReference type="InterPro" id="IPR013154">
    <property type="entry name" value="ADH-like_N"/>
</dbReference>
<gene>
    <name evidence="3" type="ORF">HKBW3S47_01003</name>
</gene>
<name>A0A6V8Q5F6_9ACTN</name>
<dbReference type="InterPro" id="IPR050129">
    <property type="entry name" value="Zn_alcohol_dh"/>
</dbReference>